<dbReference type="EMBL" id="FOTF01000014">
    <property type="protein sequence ID" value="SFL32946.1"/>
    <property type="molecule type" value="Genomic_DNA"/>
</dbReference>
<evidence type="ECO:0000313" key="4">
    <source>
        <dbReference type="Proteomes" id="UP000199550"/>
    </source>
</evidence>
<sequence>MVDHDSWRARQRAFMHRAHARWAARARPATGFVSQPEPRSIGHFARGRQLLAGNFLFAGVLTTAPGGSIWAAQGDRAMVDQELHSFAWLDDLAAVGDARARHAAQAWVAEWIDAFGDGTGPGWTPDLTGRRLIRWISHGVFLLRGQDKDAQARLFRSLGQQTLFLSRRWRSTRPGLARFEALAGMIYAGLSLEGMEHLTAPAIAALASDCASQIRADGGIATRNPEELLDVLTLLLWAQTAIEGSEQLVPGAITQAIARIGPTLRALRHADGGLARFHGGGRGLDGRLDHALAQIGGKKEIGDAECMGFARIGAGRTTLIADGARPPEGAASLNAHASTLAFEMTSGRRPLIVNCGSGVSFGADWRRAGRATPSHSTLGIGGYSSSRLGPSVTTSGVAQEMLVDLPDVVNCIVTHLDDGRRAELSHDGFRITHGLTHARTLEMTTDGRGLAGEDLLTTLDGSDKERFDRALDATQMQGIPYAIRFHLHPDVDATVDLGGAAVSMALKSGEIWVLRHDGHAELRLEPSVYLETGRLKPRAARQVVLSGVAMAYATRIRWSLAKAQDTPDVVRDLAPARAAEDDDTDFGDDT</sequence>
<evidence type="ECO:0000313" key="3">
    <source>
        <dbReference type="EMBL" id="SFL32946.1"/>
    </source>
</evidence>
<gene>
    <name evidence="3" type="ORF">SAMN04488004_11449</name>
</gene>
<dbReference type="InterPro" id="IPR008929">
    <property type="entry name" value="Chondroitin_lyas"/>
</dbReference>
<dbReference type="GO" id="GO:0016829">
    <property type="term" value="F:lyase activity"/>
    <property type="evidence" value="ECO:0007669"/>
    <property type="project" value="InterPro"/>
</dbReference>
<feature type="domain" description="Heparinase II/III-like C-terminal" evidence="2">
    <location>
        <begin position="300"/>
        <end position="559"/>
    </location>
</feature>
<dbReference type="GO" id="GO:0030313">
    <property type="term" value="C:cell envelope"/>
    <property type="evidence" value="ECO:0007669"/>
    <property type="project" value="UniProtKB-SubCell"/>
</dbReference>
<dbReference type="Gene3D" id="2.70.98.70">
    <property type="match status" value="1"/>
</dbReference>
<proteinExistence type="predicted"/>
<accession>A0A1I4GUZ0</accession>
<dbReference type="Gene3D" id="1.50.10.100">
    <property type="entry name" value="Chondroitin AC/alginate lyase"/>
    <property type="match status" value="1"/>
</dbReference>
<name>A0A1I4GUZ0_9RHOB</name>
<dbReference type="Proteomes" id="UP000199550">
    <property type="component" value="Unassembled WGS sequence"/>
</dbReference>
<protein>
    <submittedName>
        <fullName evidence="3">Uncharacterized conserved protein, heparinase superfamily</fullName>
    </submittedName>
</protein>
<dbReference type="STRING" id="195913.SAMN04488004_11449"/>
<dbReference type="InterPro" id="IPR012480">
    <property type="entry name" value="Hepar_II_III_C"/>
</dbReference>
<organism evidence="3 4">
    <name type="scientific">Loktanella salsilacus</name>
    <dbReference type="NCBI Taxonomy" id="195913"/>
    <lineage>
        <taxon>Bacteria</taxon>
        <taxon>Pseudomonadati</taxon>
        <taxon>Pseudomonadota</taxon>
        <taxon>Alphaproteobacteria</taxon>
        <taxon>Rhodobacterales</taxon>
        <taxon>Roseobacteraceae</taxon>
        <taxon>Loktanella</taxon>
    </lineage>
</organism>
<evidence type="ECO:0000259" key="2">
    <source>
        <dbReference type="Pfam" id="PF07940"/>
    </source>
</evidence>
<evidence type="ECO:0000256" key="1">
    <source>
        <dbReference type="ARBA" id="ARBA00004196"/>
    </source>
</evidence>
<dbReference type="Pfam" id="PF07940">
    <property type="entry name" value="Hepar_II_III_C"/>
    <property type="match status" value="1"/>
</dbReference>
<keyword evidence="4" id="KW-1185">Reference proteome</keyword>
<comment type="subcellular location">
    <subcellularLocation>
        <location evidence="1">Cell envelope</location>
    </subcellularLocation>
</comment>
<dbReference type="AlphaFoldDB" id="A0A1I4GUZ0"/>
<reference evidence="3 4" key="1">
    <citation type="submission" date="2016-10" db="EMBL/GenBank/DDBJ databases">
        <authorList>
            <person name="de Groot N.N."/>
        </authorList>
    </citation>
    <scope>NUCLEOTIDE SEQUENCE [LARGE SCALE GENOMIC DNA]</scope>
    <source>
        <strain evidence="3 4">DSM 16199</strain>
    </source>
</reference>